<keyword evidence="1" id="KW-1133">Transmembrane helix</keyword>
<protein>
    <recommendedName>
        <fullName evidence="3">Cytochrome C biogenesis protein transmembrane domain-containing protein</fullName>
    </recommendedName>
</protein>
<comment type="caution">
    <text evidence="2">The sequence shown here is derived from an EMBL/GenBank/DDBJ whole genome shotgun (WGS) entry which is preliminary data.</text>
</comment>
<keyword evidence="1" id="KW-0812">Transmembrane</keyword>
<feature type="transmembrane region" description="Helical" evidence="1">
    <location>
        <begin position="6"/>
        <end position="23"/>
    </location>
</feature>
<dbReference type="EMBL" id="VSSQ01020058">
    <property type="protein sequence ID" value="MPM64623.1"/>
    <property type="molecule type" value="Genomic_DNA"/>
</dbReference>
<reference evidence="2" key="1">
    <citation type="submission" date="2019-08" db="EMBL/GenBank/DDBJ databases">
        <authorList>
            <person name="Kucharzyk K."/>
            <person name="Murdoch R.W."/>
            <person name="Higgins S."/>
            <person name="Loffler F."/>
        </authorList>
    </citation>
    <scope>NUCLEOTIDE SEQUENCE</scope>
</reference>
<accession>A0A645BMX0</accession>
<gene>
    <name evidence="2" type="ORF">SDC9_111510</name>
</gene>
<evidence type="ECO:0008006" key="3">
    <source>
        <dbReference type="Google" id="ProtNLM"/>
    </source>
</evidence>
<name>A0A645BMX0_9ZZZZ</name>
<sequence>MAIAFMLYAGIIPVVPLIGYNIFKSRKERGKQKLCMGLFIGQLLLSGFCIYAYLQ</sequence>
<organism evidence="2">
    <name type="scientific">bioreactor metagenome</name>
    <dbReference type="NCBI Taxonomy" id="1076179"/>
    <lineage>
        <taxon>unclassified sequences</taxon>
        <taxon>metagenomes</taxon>
        <taxon>ecological metagenomes</taxon>
    </lineage>
</organism>
<evidence type="ECO:0000256" key="1">
    <source>
        <dbReference type="SAM" id="Phobius"/>
    </source>
</evidence>
<proteinExistence type="predicted"/>
<keyword evidence="1" id="KW-0472">Membrane</keyword>
<feature type="transmembrane region" description="Helical" evidence="1">
    <location>
        <begin position="35"/>
        <end position="54"/>
    </location>
</feature>
<dbReference type="AlphaFoldDB" id="A0A645BMX0"/>
<evidence type="ECO:0000313" key="2">
    <source>
        <dbReference type="EMBL" id="MPM64623.1"/>
    </source>
</evidence>